<proteinExistence type="predicted"/>
<reference evidence="1 2" key="1">
    <citation type="submission" date="2014-08" db="EMBL/GenBank/DDBJ databases">
        <title>Porphyromonas gingivicanis strain:COT-022_OH1391 Genome sequencing.</title>
        <authorList>
            <person name="Wallis C."/>
            <person name="Deusch O."/>
            <person name="O'Flynn C."/>
            <person name="Davis I."/>
            <person name="Jospin G."/>
            <person name="Darling A.E."/>
            <person name="Coil D.A."/>
            <person name="Alexiev A."/>
            <person name="Horsfall A."/>
            <person name="Kirkwood N."/>
            <person name="Harris S."/>
            <person name="Eisen J.A."/>
        </authorList>
    </citation>
    <scope>NUCLEOTIDE SEQUENCE [LARGE SCALE GENOMIC DNA]</scope>
    <source>
        <strain evidence="2">COT-022 OH1391</strain>
    </source>
</reference>
<accession>A0A0A2G588</accession>
<sequence>MIILEADIIILKDISQMNKTILLTISLLVGLLMTACGGNQKASERSSVWDDSDNEEVELSTEKVCVPFKRTSGDLAEVQVSLNGVPFNMWWDTGASMTCISALELQKLAKEGKIELDDYQGSILTKIADGSTTEALVFNIKEIYIPGTDNQYLVLRDIDAAVSSNANAPLLIGQNVIQNLPKHSFDETKGLIIFDK</sequence>
<dbReference type="InterPro" id="IPR034122">
    <property type="entry name" value="Retropepsin-like_bacterial"/>
</dbReference>
<dbReference type="Pfam" id="PF13975">
    <property type="entry name" value="gag-asp_proteas"/>
    <property type="match status" value="1"/>
</dbReference>
<evidence type="ECO:0000313" key="2">
    <source>
        <dbReference type="Proteomes" id="UP000030134"/>
    </source>
</evidence>
<dbReference type="Proteomes" id="UP000030134">
    <property type="component" value="Unassembled WGS sequence"/>
</dbReference>
<evidence type="ECO:0000313" key="1">
    <source>
        <dbReference type="EMBL" id="KGN98361.1"/>
    </source>
</evidence>
<keyword evidence="2" id="KW-1185">Reference proteome</keyword>
<dbReference type="EMBL" id="JQZW01000007">
    <property type="protein sequence ID" value="KGN98361.1"/>
    <property type="molecule type" value="Genomic_DNA"/>
</dbReference>
<dbReference type="AlphaFoldDB" id="A0A0A2G588"/>
<comment type="caution">
    <text evidence="1">The sequence shown here is derived from an EMBL/GenBank/DDBJ whole genome shotgun (WGS) entry which is preliminary data.</text>
</comment>
<gene>
    <name evidence="1" type="ORF">HQ36_02815</name>
</gene>
<dbReference type="STRING" id="266762.HQ36_02815"/>
<dbReference type="InterPro" id="IPR021109">
    <property type="entry name" value="Peptidase_aspartic_dom_sf"/>
</dbReference>
<dbReference type="SUPFAM" id="SSF50630">
    <property type="entry name" value="Acid proteases"/>
    <property type="match status" value="1"/>
</dbReference>
<dbReference type="eggNOG" id="COG3577">
    <property type="taxonomic scope" value="Bacteria"/>
</dbReference>
<dbReference type="CDD" id="cd05483">
    <property type="entry name" value="retropepsin_like_bacteria"/>
    <property type="match status" value="1"/>
</dbReference>
<evidence type="ECO:0008006" key="3">
    <source>
        <dbReference type="Google" id="ProtNLM"/>
    </source>
</evidence>
<dbReference type="Gene3D" id="2.40.70.10">
    <property type="entry name" value="Acid Proteases"/>
    <property type="match status" value="1"/>
</dbReference>
<name>A0A0A2G588_9PORP</name>
<protein>
    <recommendedName>
        <fullName evidence="3">Peptidase A2 domain-containing protein</fullName>
    </recommendedName>
</protein>
<organism evidence="1 2">
    <name type="scientific">Porphyromonas gingivicanis</name>
    <dbReference type="NCBI Taxonomy" id="266762"/>
    <lineage>
        <taxon>Bacteria</taxon>
        <taxon>Pseudomonadati</taxon>
        <taxon>Bacteroidota</taxon>
        <taxon>Bacteroidia</taxon>
        <taxon>Bacteroidales</taxon>
        <taxon>Porphyromonadaceae</taxon>
        <taxon>Porphyromonas</taxon>
    </lineage>
</organism>